<organism evidence="2 3">
    <name type="scientific">Cyanophage P-SSP2</name>
    <dbReference type="NCBI Taxonomy" id="444876"/>
    <lineage>
        <taxon>Viruses</taxon>
        <taxon>Duplodnaviria</taxon>
        <taxon>Heunggongvirae</taxon>
        <taxon>Uroviricota</taxon>
        <taxon>Caudoviricetes</taxon>
        <taxon>Autographivirales</taxon>
        <taxon>Sechaudvirinae</taxon>
        <taxon>Tritonvirus</taxon>
        <taxon>Tritonvirus PSSP2</taxon>
    </lineage>
</organism>
<dbReference type="InterPro" id="IPR055651">
    <property type="entry name" value="DUF7227"/>
</dbReference>
<accession>E3SQK0</accession>
<evidence type="ECO:0000259" key="1">
    <source>
        <dbReference type="Pfam" id="PF23872"/>
    </source>
</evidence>
<dbReference type="EMBL" id="GU071107">
    <property type="protein sequence ID" value="ADP00218.1"/>
    <property type="molecule type" value="Genomic_DNA"/>
</dbReference>
<dbReference type="GeneID" id="11537947"/>
<proteinExistence type="predicted"/>
<evidence type="ECO:0000313" key="2">
    <source>
        <dbReference type="EMBL" id="ADP00218.1"/>
    </source>
</evidence>
<feature type="domain" description="DUF7227" evidence="1">
    <location>
        <begin position="3"/>
        <end position="227"/>
    </location>
</feature>
<sequence length="229" mass="25301">MTRVHITRRSSNSKVGKIPVTTSEASTCPTTCGMYDTCYAKTGPQSWHWNKVTKGERGGDWDDLTKFVSSLNAGQLWRHNISGDLPHHEGHIDLRQLFDLVQANKASGAKGYTYTHHLLSKDNKPVHHNIEALKYANKNGFTINASCESLTQADDAINRGLPAVCVVNSDKDTPTHTPAGRKVTICPAQLHEHVQCADCKLCSHSNRSQVVAFLSHGNRSRKANEFLTD</sequence>
<dbReference type="Proteomes" id="UP000006536">
    <property type="component" value="Segment"/>
</dbReference>
<name>E3SQK0_9CAUD</name>
<gene>
    <name evidence="2" type="ORF">CYLG_00015</name>
</gene>
<protein>
    <recommendedName>
        <fullName evidence="1">DUF7227 domain-containing protein</fullName>
    </recommendedName>
</protein>
<dbReference type="Pfam" id="PF23872">
    <property type="entry name" value="DUF7227"/>
    <property type="match status" value="1"/>
</dbReference>
<evidence type="ECO:0000313" key="3">
    <source>
        <dbReference type="Proteomes" id="UP000006536"/>
    </source>
</evidence>
<dbReference type="RefSeq" id="YP_005087352.1">
    <property type="nucleotide sequence ID" value="NC_016656.1"/>
</dbReference>
<dbReference type="KEGG" id="vg:11537947"/>
<dbReference type="OrthoDB" id="6974at10239"/>
<keyword evidence="3" id="KW-1185">Reference proteome</keyword>
<reference evidence="2 3" key="1">
    <citation type="submission" date="2009-10" db="EMBL/GenBank/DDBJ databases">
        <title>The Genome Sequence of Cyanophage P-SSP2.</title>
        <authorList>
            <consortium name="The Broad Institute Genome Sequencing Platform"/>
            <person name="Henn M.R."/>
            <person name="Sullivan M.S."/>
            <person name="Osburne M.S."/>
            <person name="Levin J."/>
            <person name="Malboeuf C."/>
            <person name="Casali M."/>
            <person name="Russ C."/>
            <person name="Lennon N."/>
            <person name="Erlich R."/>
            <person name="Young S.K."/>
            <person name="Koehrsen M."/>
            <person name="Yandava C."/>
            <person name="Zeng Q."/>
            <person name="Alvarado L."/>
            <person name="Anderson S."/>
            <person name="Berlin A."/>
            <person name="Borenstein D."/>
            <person name="Chen Z."/>
            <person name="Engels R."/>
            <person name="Freedman E."/>
            <person name="Gellesch M."/>
            <person name="Goldberg J."/>
            <person name="Green L."/>
            <person name="Griggs A."/>
            <person name="Gujja S."/>
            <person name="Heiman D."/>
            <person name="Hepburn T."/>
            <person name="Howarth C."/>
            <person name="Jen D."/>
            <person name="Larson L."/>
            <person name="Lewis B."/>
            <person name="Mehta T."/>
            <person name="Park D."/>
            <person name="Pearson M."/>
            <person name="Roberts A."/>
            <person name="Ryan E."/>
            <person name="Saif S."/>
            <person name="Shea T."/>
            <person name="Shenoy N."/>
            <person name="Sisk P."/>
            <person name="Stolte C."/>
            <person name="Sykes S."/>
            <person name="Walk T."/>
            <person name="White J."/>
            <person name="Yu Q."/>
            <person name="Coleman M.L."/>
            <person name="Huang K.H."/>
            <person name="Weigele P.R."/>
            <person name="DeFrancesco A.S."/>
            <person name="Kern S.E."/>
            <person name="Thompson L.R."/>
            <person name="Fu R."/>
            <person name="Hombeck B."/>
            <person name="Chisholm S.W."/>
            <person name="Haas B."/>
            <person name="Nusbaum C."/>
            <person name="Galagan J."/>
            <person name="Birren B."/>
        </authorList>
    </citation>
    <scope>NUCLEOTIDE SEQUENCE [LARGE SCALE GENOMIC DNA]</scope>
    <source>
        <strain evidence="2">Syn26</strain>
    </source>
</reference>